<evidence type="ECO:0000256" key="3">
    <source>
        <dbReference type="ARBA" id="ARBA00022514"/>
    </source>
</evidence>
<keyword evidence="8" id="KW-1133">Transmembrane helix</keyword>
<proteinExistence type="inferred from homology"/>
<keyword evidence="8" id="KW-0812">Transmembrane</keyword>
<keyword evidence="8" id="KW-0472">Membrane</keyword>
<evidence type="ECO:0000256" key="5">
    <source>
        <dbReference type="ARBA" id="ARBA00023157"/>
    </source>
</evidence>
<comment type="similarity">
    <text evidence="2">Belongs to the tumor necrosis factor family.</text>
</comment>
<keyword evidence="4" id="KW-0964">Secreted</keyword>
<evidence type="ECO:0000313" key="11">
    <source>
        <dbReference type="Proteomes" id="UP000318571"/>
    </source>
</evidence>
<feature type="transmembrane region" description="Helical" evidence="8">
    <location>
        <begin position="15"/>
        <end position="36"/>
    </location>
</feature>
<evidence type="ECO:0000256" key="6">
    <source>
        <dbReference type="ARBA" id="ARBA00023180"/>
    </source>
</evidence>
<feature type="region of interest" description="Disordered" evidence="7">
    <location>
        <begin position="138"/>
        <end position="171"/>
    </location>
</feature>
<dbReference type="GO" id="GO:0005125">
    <property type="term" value="F:cytokine activity"/>
    <property type="evidence" value="ECO:0007669"/>
    <property type="project" value="UniProtKB-KW"/>
</dbReference>
<evidence type="ECO:0000256" key="8">
    <source>
        <dbReference type="SAM" id="Phobius"/>
    </source>
</evidence>
<dbReference type="Pfam" id="PF00229">
    <property type="entry name" value="TNF"/>
    <property type="match status" value="1"/>
</dbReference>
<reference evidence="10 11" key="1">
    <citation type="journal article" date="2018" name="Nat. Ecol. Evol.">
        <title>Genomic signatures of mitonuclear coevolution across populations of Tigriopus californicus.</title>
        <authorList>
            <person name="Barreto F.S."/>
            <person name="Watson E.T."/>
            <person name="Lima T.G."/>
            <person name="Willett C.S."/>
            <person name="Edmands S."/>
            <person name="Li W."/>
            <person name="Burton R.S."/>
        </authorList>
    </citation>
    <scope>NUCLEOTIDE SEQUENCE [LARGE SCALE GENOMIC DNA]</scope>
    <source>
        <strain evidence="10 11">San Diego</strain>
    </source>
</reference>
<dbReference type="GO" id="GO:0005164">
    <property type="term" value="F:tumor necrosis factor receptor binding"/>
    <property type="evidence" value="ECO:0007669"/>
    <property type="project" value="InterPro"/>
</dbReference>
<dbReference type="GO" id="GO:0006955">
    <property type="term" value="P:immune response"/>
    <property type="evidence" value="ECO:0007669"/>
    <property type="project" value="InterPro"/>
</dbReference>
<keyword evidence="6" id="KW-0325">Glycoprotein</keyword>
<dbReference type="STRING" id="6832.A0A553NR16"/>
<evidence type="ECO:0000256" key="1">
    <source>
        <dbReference type="ARBA" id="ARBA00004613"/>
    </source>
</evidence>
<sequence length="425" mass="48017">MSVIADKFKSRGDSLILVTSVVTLLTISLLTTFVFYNKYQCQQDMMSLQDQINSLQYQMTRISKQPVTQPEFRRKRALPMSRESPLIMDVSLIGNGAQTTQGLRVYDAFFQHQKNEHIPNQISNENLYRQQERVSLPLPTTIAPPPPSPPPRPSSNRRKIPIWHDQHSDGSTPGSFLARRLFNHFPDLPYYERREKIPFPRDPVAYTPIDEKTQGIRGLSSNFNLQTKAANNRRGLRMNNIAADASLRHNIDNSSSLSENFLGLKAIHYVATINPVNPSHHHATQEIQGLGRVENEVGRFEQWVPARWASRMGAIKAFPMTNEGRMTITQSGIYYLYVQINYLDSHDVNSYQILANGKPLFSCTSMTQTKHPTSDKANTCFTGGVTFLEKGDLVSIHDLQPGRFAVLVSSHSFFGAIQLSQFGGH</sequence>
<organism evidence="10 11">
    <name type="scientific">Tigriopus californicus</name>
    <name type="common">Marine copepod</name>
    <dbReference type="NCBI Taxonomy" id="6832"/>
    <lineage>
        <taxon>Eukaryota</taxon>
        <taxon>Metazoa</taxon>
        <taxon>Ecdysozoa</taxon>
        <taxon>Arthropoda</taxon>
        <taxon>Crustacea</taxon>
        <taxon>Multicrustacea</taxon>
        <taxon>Hexanauplia</taxon>
        <taxon>Copepoda</taxon>
        <taxon>Harpacticoida</taxon>
        <taxon>Harpacticidae</taxon>
        <taxon>Tigriopus</taxon>
    </lineage>
</organism>
<dbReference type="SUPFAM" id="SSF49842">
    <property type="entry name" value="TNF-like"/>
    <property type="match status" value="1"/>
</dbReference>
<evidence type="ECO:0000256" key="7">
    <source>
        <dbReference type="SAM" id="MobiDB-lite"/>
    </source>
</evidence>
<comment type="subcellular location">
    <subcellularLocation>
        <location evidence="1">Secreted</location>
    </subcellularLocation>
</comment>
<dbReference type="PROSITE" id="PS50049">
    <property type="entry name" value="THD_2"/>
    <property type="match status" value="1"/>
</dbReference>
<keyword evidence="5" id="KW-1015">Disulfide bond</keyword>
<dbReference type="GO" id="GO:0016020">
    <property type="term" value="C:membrane"/>
    <property type="evidence" value="ECO:0007669"/>
    <property type="project" value="InterPro"/>
</dbReference>
<dbReference type="PANTHER" id="PTHR15151">
    <property type="entry name" value="PROTEIN EIGER"/>
    <property type="match status" value="1"/>
</dbReference>
<dbReference type="OrthoDB" id="6159739at2759"/>
<feature type="domain" description="THD" evidence="9">
    <location>
        <begin position="265"/>
        <end position="419"/>
    </location>
</feature>
<dbReference type="GO" id="GO:0005615">
    <property type="term" value="C:extracellular space"/>
    <property type="evidence" value="ECO:0007669"/>
    <property type="project" value="UniProtKB-KW"/>
</dbReference>
<keyword evidence="11" id="KW-1185">Reference proteome</keyword>
<dbReference type="Gene3D" id="2.60.120.40">
    <property type="match status" value="1"/>
</dbReference>
<dbReference type="EMBL" id="VCGU01000011">
    <property type="protein sequence ID" value="TRY67877.1"/>
    <property type="molecule type" value="Genomic_DNA"/>
</dbReference>
<evidence type="ECO:0000259" key="9">
    <source>
        <dbReference type="PROSITE" id="PS50049"/>
    </source>
</evidence>
<evidence type="ECO:0000256" key="4">
    <source>
        <dbReference type="ARBA" id="ARBA00022525"/>
    </source>
</evidence>
<dbReference type="AlphaFoldDB" id="A0A553NR16"/>
<evidence type="ECO:0000313" key="10">
    <source>
        <dbReference type="EMBL" id="TRY67877.1"/>
    </source>
</evidence>
<dbReference type="Proteomes" id="UP000318571">
    <property type="component" value="Chromosome 4"/>
</dbReference>
<name>A0A553NR16_TIGCA</name>
<gene>
    <name evidence="10" type="ORF">TCAL_06433</name>
</gene>
<protein>
    <recommendedName>
        <fullName evidence="9">THD domain-containing protein</fullName>
    </recommendedName>
</protein>
<dbReference type="PANTHER" id="PTHR15151:SF24">
    <property type="entry name" value="A PROLIFERATION-INDUCING LIGAND-LIKE PROTEIN-RELATED"/>
    <property type="match status" value="1"/>
</dbReference>
<dbReference type="InterPro" id="IPR006052">
    <property type="entry name" value="TNF_dom"/>
</dbReference>
<keyword evidence="3" id="KW-0202">Cytokine</keyword>
<comment type="caution">
    <text evidence="10">The sequence shown here is derived from an EMBL/GenBank/DDBJ whole genome shotgun (WGS) entry which is preliminary data.</text>
</comment>
<dbReference type="InterPro" id="IPR051748">
    <property type="entry name" value="TNF_Ligand_Superfamily"/>
</dbReference>
<accession>A0A553NR16</accession>
<dbReference type="InterPro" id="IPR008983">
    <property type="entry name" value="Tumour_necrosis_fac-like_dom"/>
</dbReference>
<evidence type="ECO:0000256" key="2">
    <source>
        <dbReference type="ARBA" id="ARBA00008670"/>
    </source>
</evidence>
<feature type="compositionally biased region" description="Pro residues" evidence="7">
    <location>
        <begin position="142"/>
        <end position="153"/>
    </location>
</feature>